<feature type="domain" description="Cyclin C-terminal" evidence="2">
    <location>
        <begin position="63"/>
        <end position="174"/>
    </location>
</feature>
<dbReference type="SMART" id="SM01332">
    <property type="entry name" value="Cyclin_C"/>
    <property type="match status" value="1"/>
</dbReference>
<dbReference type="InterPro" id="IPR039361">
    <property type="entry name" value="Cyclin"/>
</dbReference>
<sequence length="174" mass="19823">MVKKTQFQLLGATCLHVASKCEDVSYIGVEDLAMCADNVYTSVEVLEMEEKLLNTLNFTLSVPTALDFLNIYERMIPPIQKKTSMLAHYLLELALQEYQFLKYLPSVVAACCLSMAMYTMDGFPMVRIASYVLLDTFLLKPTLSGADDAWLYCLLWDHVRPRSWWMLASTVGRI</sequence>
<dbReference type="SUPFAM" id="SSF47954">
    <property type="entry name" value="Cyclin-like"/>
    <property type="match status" value="2"/>
</dbReference>
<dbReference type="Gene3D" id="1.10.472.10">
    <property type="entry name" value="Cyclin-like"/>
    <property type="match status" value="2"/>
</dbReference>
<evidence type="ECO:0000313" key="3">
    <source>
        <dbReference type="EMBL" id="GMF26521.1"/>
    </source>
</evidence>
<dbReference type="CDD" id="cd20537">
    <property type="entry name" value="CYCLIN_CCNO-like_rpt2"/>
    <property type="match status" value="1"/>
</dbReference>
<dbReference type="Proteomes" id="UP001165083">
    <property type="component" value="Unassembled WGS sequence"/>
</dbReference>
<name>A0A9W6U6Y1_9STRA</name>
<keyword evidence="1" id="KW-0195">Cyclin</keyword>
<gene>
    <name evidence="3" type="ORF">Plil01_001102700</name>
</gene>
<accession>A0A9W6U6Y1</accession>
<dbReference type="PANTHER" id="PTHR10177">
    <property type="entry name" value="CYCLINS"/>
    <property type="match status" value="1"/>
</dbReference>
<dbReference type="Pfam" id="PF00134">
    <property type="entry name" value="Cyclin_N"/>
    <property type="match status" value="1"/>
</dbReference>
<dbReference type="InterPro" id="IPR006671">
    <property type="entry name" value="Cyclin_N"/>
</dbReference>
<dbReference type="OrthoDB" id="62452at2759"/>
<keyword evidence="4" id="KW-1185">Reference proteome</keyword>
<dbReference type="AlphaFoldDB" id="A0A9W6U6Y1"/>
<evidence type="ECO:0000313" key="4">
    <source>
        <dbReference type="Proteomes" id="UP001165083"/>
    </source>
</evidence>
<dbReference type="Pfam" id="PF02984">
    <property type="entry name" value="Cyclin_C"/>
    <property type="match status" value="1"/>
</dbReference>
<evidence type="ECO:0000259" key="2">
    <source>
        <dbReference type="SMART" id="SM01332"/>
    </source>
</evidence>
<reference evidence="3" key="1">
    <citation type="submission" date="2023-04" db="EMBL/GenBank/DDBJ databases">
        <title>Phytophthora lilii NBRC 32176.</title>
        <authorList>
            <person name="Ichikawa N."/>
            <person name="Sato H."/>
            <person name="Tonouchi N."/>
        </authorList>
    </citation>
    <scope>NUCLEOTIDE SEQUENCE</scope>
    <source>
        <strain evidence="3">NBRC 32176</strain>
    </source>
</reference>
<proteinExistence type="predicted"/>
<dbReference type="InterPro" id="IPR036915">
    <property type="entry name" value="Cyclin-like_sf"/>
</dbReference>
<protein>
    <submittedName>
        <fullName evidence="3">Unnamed protein product</fullName>
    </submittedName>
</protein>
<comment type="caution">
    <text evidence="3">The sequence shown here is derived from an EMBL/GenBank/DDBJ whole genome shotgun (WGS) entry which is preliminary data.</text>
</comment>
<organism evidence="3 4">
    <name type="scientific">Phytophthora lilii</name>
    <dbReference type="NCBI Taxonomy" id="2077276"/>
    <lineage>
        <taxon>Eukaryota</taxon>
        <taxon>Sar</taxon>
        <taxon>Stramenopiles</taxon>
        <taxon>Oomycota</taxon>
        <taxon>Peronosporomycetes</taxon>
        <taxon>Peronosporales</taxon>
        <taxon>Peronosporaceae</taxon>
        <taxon>Phytophthora</taxon>
    </lineage>
</organism>
<dbReference type="EMBL" id="BSXW01000610">
    <property type="protein sequence ID" value="GMF26521.1"/>
    <property type="molecule type" value="Genomic_DNA"/>
</dbReference>
<dbReference type="InterPro" id="IPR004367">
    <property type="entry name" value="Cyclin_C-dom"/>
</dbReference>
<evidence type="ECO:0000256" key="1">
    <source>
        <dbReference type="ARBA" id="ARBA00023127"/>
    </source>
</evidence>